<keyword evidence="6" id="KW-1133">Transmembrane helix</keyword>
<dbReference type="EMBL" id="CAMAPF010000954">
    <property type="protein sequence ID" value="CAH9128857.1"/>
    <property type="molecule type" value="Genomic_DNA"/>
</dbReference>
<dbReference type="AlphaFoldDB" id="A0AAV0F063"/>
<dbReference type="PROSITE" id="PS51450">
    <property type="entry name" value="LRR"/>
    <property type="match status" value="1"/>
</dbReference>
<evidence type="ECO:0000313" key="11">
    <source>
        <dbReference type="EMBL" id="CAH9128857.1"/>
    </source>
</evidence>
<keyword evidence="4" id="KW-0732">Signal</keyword>
<dbReference type="GO" id="GO:0016020">
    <property type="term" value="C:membrane"/>
    <property type="evidence" value="ECO:0007669"/>
    <property type="project" value="UniProtKB-SubCell"/>
</dbReference>
<dbReference type="Pfam" id="PF13855">
    <property type="entry name" value="LRR_8"/>
    <property type="match status" value="1"/>
</dbReference>
<evidence type="ECO:0000256" key="4">
    <source>
        <dbReference type="ARBA" id="ARBA00022729"/>
    </source>
</evidence>
<dbReference type="Gene3D" id="3.80.10.10">
    <property type="entry name" value="Ribonuclease Inhibitor"/>
    <property type="match status" value="1"/>
</dbReference>
<evidence type="ECO:0000256" key="3">
    <source>
        <dbReference type="ARBA" id="ARBA00022692"/>
    </source>
</evidence>
<sequence>MMMERKKSSDQVMAAGSLLLLFAAAFAAGQSLDGLEYIVMIQLKASITFPSTDAWTEADPCDWLRVTCAAPTTHPEHKFVTSIDISDSNINGTLPGSLGVLSQMLGFGAANNRLTGPLPDFANCSNLGMLDVSHNGFTSIPPTLFRNKPSLWSVTLDYNLLLQPWEIPEDLSSCSHLFSFTATSCNVHGDLPSFYNNHTFSDLKDLQLGNNHLSGHLPPSLPESLETLYLNDNNLSGGIPDVSRLRSLTAFIVSQNSVTGPVPESLAGISSLQEVDLSNNHLNGSVPVFKQTNVTVLTCGNSGLGEKGLPC</sequence>
<dbReference type="SUPFAM" id="SSF52058">
    <property type="entry name" value="L domain-like"/>
    <property type="match status" value="1"/>
</dbReference>
<dbReference type="Proteomes" id="UP001152523">
    <property type="component" value="Unassembled WGS sequence"/>
</dbReference>
<evidence type="ECO:0000256" key="7">
    <source>
        <dbReference type="ARBA" id="ARBA00023136"/>
    </source>
</evidence>
<name>A0AAV0F063_9ASTE</name>
<keyword evidence="8" id="KW-0675">Receptor</keyword>
<keyword evidence="12" id="KW-1185">Reference proteome</keyword>
<evidence type="ECO:0000256" key="6">
    <source>
        <dbReference type="ARBA" id="ARBA00022989"/>
    </source>
</evidence>
<evidence type="ECO:0000256" key="2">
    <source>
        <dbReference type="ARBA" id="ARBA00022614"/>
    </source>
</evidence>
<keyword evidence="5" id="KW-0677">Repeat</keyword>
<evidence type="ECO:0000259" key="10">
    <source>
        <dbReference type="Pfam" id="PF08263"/>
    </source>
</evidence>
<protein>
    <recommendedName>
        <fullName evidence="10">Leucine-rich repeat-containing N-terminal plant-type domain-containing protein</fullName>
    </recommendedName>
</protein>
<evidence type="ECO:0000256" key="5">
    <source>
        <dbReference type="ARBA" id="ARBA00022737"/>
    </source>
</evidence>
<keyword evidence="3" id="KW-0812">Transmembrane</keyword>
<keyword evidence="7" id="KW-0472">Membrane</keyword>
<dbReference type="PANTHER" id="PTHR47986">
    <property type="entry name" value="OSJNBA0070M12.3 PROTEIN"/>
    <property type="match status" value="1"/>
</dbReference>
<gene>
    <name evidence="11" type="ORF">CEPIT_LOCUS29399</name>
</gene>
<evidence type="ECO:0000256" key="1">
    <source>
        <dbReference type="ARBA" id="ARBA00004167"/>
    </source>
</evidence>
<dbReference type="PANTHER" id="PTHR47986:SF34">
    <property type="entry name" value="RECEPTOR-LIKE KINASE TMK2"/>
    <property type="match status" value="1"/>
</dbReference>
<evidence type="ECO:0000256" key="8">
    <source>
        <dbReference type="ARBA" id="ARBA00023170"/>
    </source>
</evidence>
<feature type="domain" description="Leucine-rich repeat-containing N-terminal plant-type" evidence="10">
    <location>
        <begin position="40"/>
        <end position="68"/>
    </location>
</feature>
<dbReference type="Pfam" id="PF00560">
    <property type="entry name" value="LRR_1"/>
    <property type="match status" value="2"/>
</dbReference>
<keyword evidence="9" id="KW-0325">Glycoprotein</keyword>
<organism evidence="11 12">
    <name type="scientific">Cuscuta epithymum</name>
    <dbReference type="NCBI Taxonomy" id="186058"/>
    <lineage>
        <taxon>Eukaryota</taxon>
        <taxon>Viridiplantae</taxon>
        <taxon>Streptophyta</taxon>
        <taxon>Embryophyta</taxon>
        <taxon>Tracheophyta</taxon>
        <taxon>Spermatophyta</taxon>
        <taxon>Magnoliopsida</taxon>
        <taxon>eudicotyledons</taxon>
        <taxon>Gunneridae</taxon>
        <taxon>Pentapetalae</taxon>
        <taxon>asterids</taxon>
        <taxon>lamiids</taxon>
        <taxon>Solanales</taxon>
        <taxon>Convolvulaceae</taxon>
        <taxon>Cuscuteae</taxon>
        <taxon>Cuscuta</taxon>
        <taxon>Cuscuta subgen. Cuscuta</taxon>
    </lineage>
</organism>
<comment type="caution">
    <text evidence="11">The sequence shown here is derived from an EMBL/GenBank/DDBJ whole genome shotgun (WGS) entry which is preliminary data.</text>
</comment>
<keyword evidence="2" id="KW-0433">Leucine-rich repeat</keyword>
<proteinExistence type="predicted"/>
<dbReference type="FunFam" id="3.80.10.10:FF:000041">
    <property type="entry name" value="LRR receptor-like serine/threonine-protein kinase ERECTA"/>
    <property type="match status" value="1"/>
</dbReference>
<dbReference type="InterPro" id="IPR032675">
    <property type="entry name" value="LRR_dom_sf"/>
</dbReference>
<dbReference type="Pfam" id="PF08263">
    <property type="entry name" value="LRRNT_2"/>
    <property type="match status" value="1"/>
</dbReference>
<accession>A0AAV0F063</accession>
<dbReference type="InterPro" id="IPR013210">
    <property type="entry name" value="LRR_N_plant-typ"/>
</dbReference>
<dbReference type="InterPro" id="IPR052422">
    <property type="entry name" value="Auxin_Ser/Thr_Kinase"/>
</dbReference>
<evidence type="ECO:0000256" key="9">
    <source>
        <dbReference type="ARBA" id="ARBA00023180"/>
    </source>
</evidence>
<reference evidence="11" key="1">
    <citation type="submission" date="2022-07" db="EMBL/GenBank/DDBJ databases">
        <authorList>
            <person name="Macas J."/>
            <person name="Novak P."/>
            <person name="Neumann P."/>
        </authorList>
    </citation>
    <scope>NUCLEOTIDE SEQUENCE</scope>
</reference>
<evidence type="ECO:0000313" key="12">
    <source>
        <dbReference type="Proteomes" id="UP001152523"/>
    </source>
</evidence>
<comment type="subcellular location">
    <subcellularLocation>
        <location evidence="1">Membrane</location>
        <topology evidence="1">Single-pass membrane protein</topology>
    </subcellularLocation>
</comment>
<dbReference type="InterPro" id="IPR001611">
    <property type="entry name" value="Leu-rich_rpt"/>
</dbReference>